<protein>
    <recommendedName>
        <fullName evidence="1">HNH nuclease domain-containing protein</fullName>
    </recommendedName>
</protein>
<dbReference type="EMBL" id="LAZR01000107">
    <property type="protein sequence ID" value="KKN90778.1"/>
    <property type="molecule type" value="Genomic_DNA"/>
</dbReference>
<dbReference type="Pfam" id="PF13392">
    <property type="entry name" value="HNH_3"/>
    <property type="match status" value="1"/>
</dbReference>
<sequence>MAKLYHSKDYLINEYINNNKEIQEIARENGVCDSTISRRMDKLKIPKRGQKRENHPMWKGGKYTDMYGYVKIKNYNHPNVDSGNYIGEHTLIMEKSIGRYLKHYGRNNKNNELVHHINGIKNDNRIENLFLCNNMSHHKNIHYNLEKVALKLYMEGKIKFKEGDYKIGKIGL</sequence>
<evidence type="ECO:0000313" key="2">
    <source>
        <dbReference type="EMBL" id="KKN90778.1"/>
    </source>
</evidence>
<organism evidence="2">
    <name type="scientific">marine sediment metagenome</name>
    <dbReference type="NCBI Taxonomy" id="412755"/>
    <lineage>
        <taxon>unclassified sequences</taxon>
        <taxon>metagenomes</taxon>
        <taxon>ecological metagenomes</taxon>
    </lineage>
</organism>
<name>A0A0F9XFY2_9ZZZZ</name>
<feature type="domain" description="HNH nuclease" evidence="1">
    <location>
        <begin position="101"/>
        <end position="137"/>
    </location>
</feature>
<proteinExistence type="predicted"/>
<dbReference type="AlphaFoldDB" id="A0A0F9XFY2"/>
<accession>A0A0F9XFY2</accession>
<comment type="caution">
    <text evidence="2">The sequence shown here is derived from an EMBL/GenBank/DDBJ whole genome shotgun (WGS) entry which is preliminary data.</text>
</comment>
<evidence type="ECO:0000259" key="1">
    <source>
        <dbReference type="Pfam" id="PF13392"/>
    </source>
</evidence>
<dbReference type="Gene3D" id="3.90.75.20">
    <property type="match status" value="1"/>
</dbReference>
<gene>
    <name evidence="2" type="ORF">LCGC14_0223610</name>
</gene>
<dbReference type="InterPro" id="IPR003615">
    <property type="entry name" value="HNH_nuc"/>
</dbReference>
<reference evidence="2" key="1">
    <citation type="journal article" date="2015" name="Nature">
        <title>Complex archaea that bridge the gap between prokaryotes and eukaryotes.</title>
        <authorList>
            <person name="Spang A."/>
            <person name="Saw J.H."/>
            <person name="Jorgensen S.L."/>
            <person name="Zaremba-Niedzwiedzka K."/>
            <person name="Martijn J."/>
            <person name="Lind A.E."/>
            <person name="van Eijk R."/>
            <person name="Schleper C."/>
            <person name="Guy L."/>
            <person name="Ettema T.J."/>
        </authorList>
    </citation>
    <scope>NUCLEOTIDE SEQUENCE</scope>
</reference>